<dbReference type="NCBIfam" id="TIGR02226">
    <property type="entry name" value="two_anch"/>
    <property type="match status" value="1"/>
</dbReference>
<dbReference type="PANTHER" id="PTHR37464:SF1">
    <property type="entry name" value="BLL2463 PROTEIN"/>
    <property type="match status" value="1"/>
</dbReference>
<keyword evidence="2" id="KW-0472">Membrane</keyword>
<dbReference type="Proteomes" id="UP001158067">
    <property type="component" value="Unassembled WGS sequence"/>
</dbReference>
<dbReference type="Pfam" id="PF07584">
    <property type="entry name" value="BatA"/>
    <property type="match status" value="1"/>
</dbReference>
<feature type="transmembrane region" description="Helical" evidence="2">
    <location>
        <begin position="56"/>
        <end position="74"/>
    </location>
</feature>
<reference evidence="4 5" key="1">
    <citation type="submission" date="2017-05" db="EMBL/GenBank/DDBJ databases">
        <authorList>
            <person name="Varghese N."/>
            <person name="Submissions S."/>
        </authorList>
    </citation>
    <scope>NUCLEOTIDE SEQUENCE [LARGE SCALE GENOMIC DNA]</scope>
    <source>
        <strain evidence="4 5">DSM 25457</strain>
    </source>
</reference>
<feature type="compositionally biased region" description="Polar residues" evidence="1">
    <location>
        <begin position="415"/>
        <end position="429"/>
    </location>
</feature>
<protein>
    <submittedName>
        <fullName evidence="4">N-terminal double-transmembrane domain-containing protein</fullName>
    </submittedName>
</protein>
<organism evidence="4 5">
    <name type="scientific">Neorhodopirellula lusitana</name>
    <dbReference type="NCBI Taxonomy" id="445327"/>
    <lineage>
        <taxon>Bacteria</taxon>
        <taxon>Pseudomonadati</taxon>
        <taxon>Planctomycetota</taxon>
        <taxon>Planctomycetia</taxon>
        <taxon>Pirellulales</taxon>
        <taxon>Pirellulaceae</taxon>
        <taxon>Neorhodopirellula</taxon>
    </lineage>
</organism>
<comment type="caution">
    <text evidence="4">The sequence shown here is derived from an EMBL/GenBank/DDBJ whole genome shotgun (WGS) entry which is preliminary data.</text>
</comment>
<dbReference type="PANTHER" id="PTHR37464">
    <property type="entry name" value="BLL2463 PROTEIN"/>
    <property type="match status" value="1"/>
</dbReference>
<feature type="transmembrane region" description="Helical" evidence="2">
    <location>
        <begin position="765"/>
        <end position="783"/>
    </location>
</feature>
<accession>A0ABY1PY08</accession>
<keyword evidence="5" id="KW-1185">Reference proteome</keyword>
<evidence type="ECO:0000256" key="2">
    <source>
        <dbReference type="SAM" id="Phobius"/>
    </source>
</evidence>
<dbReference type="InterPro" id="IPR011933">
    <property type="entry name" value="Double_TM_dom"/>
</dbReference>
<dbReference type="InterPro" id="IPR024163">
    <property type="entry name" value="Aerotolerance_reg_N"/>
</dbReference>
<keyword evidence="2" id="KW-1133">Transmembrane helix</keyword>
<feature type="domain" description="Aerotolerance regulator N-terminal" evidence="3">
    <location>
        <begin position="1"/>
        <end position="76"/>
    </location>
</feature>
<evidence type="ECO:0000313" key="5">
    <source>
        <dbReference type="Proteomes" id="UP001158067"/>
    </source>
</evidence>
<name>A0ABY1PY08_9BACT</name>
<feature type="transmembrane region" description="Helical" evidence="2">
    <location>
        <begin position="6"/>
        <end position="25"/>
    </location>
</feature>
<keyword evidence="2" id="KW-0812">Transmembrane</keyword>
<gene>
    <name evidence="4" type="ORF">SAMN06265222_103387</name>
</gene>
<dbReference type="InterPro" id="IPR013783">
    <property type="entry name" value="Ig-like_fold"/>
</dbReference>
<dbReference type="EMBL" id="FXUG01000003">
    <property type="protein sequence ID" value="SMP51970.1"/>
    <property type="molecule type" value="Genomic_DNA"/>
</dbReference>
<evidence type="ECO:0000259" key="3">
    <source>
        <dbReference type="Pfam" id="PF07584"/>
    </source>
</evidence>
<evidence type="ECO:0000313" key="4">
    <source>
        <dbReference type="EMBL" id="SMP51970.1"/>
    </source>
</evidence>
<sequence>MSFLNAAMALGALAFVVPLAIHLLFRSRFRSLDWGAMFLLQDIVQTNRRRMQWHQWILLALRCAIPILLAFAMARPLISAMRTMAGSEPISLVLIVDDSRSMSAAQRASTTMRATGELLQSLSRKDEVIVIATSQLGSVPEAGAAQDARMKLRALQFDGAPVSLDDMLHAGLAACEVASHPFRRMVVCSDFQDGILSATSDGLDQALVGRWEQARSDVELDFLNVAAGEDPAQLGNVFVESIEYDQPAIMLERPVRFSATIRNLSDAAMSGMRCSWSVDGVNIEETEVSIPARSTTQLHWNHAFARAGGASVALSVEHHDTLLADNRRRLAVNVLRNIRVWLVDGNPSNQPLKSETGFLKVALSPFAFQASFQSSGLAGFQGGSKRPPIGGLRRDIVSTRVLSFAAFSRAFKQLGASQQRSMQPSATQQDGDRQSSGKAALAEGLSDIPDLIVLANLKLPPGANLYNAAGQTFAGFLADGGNVVVFDGDRMDQDAWAACDWLPATPLEVIERGGSSMRMEPPGAKYAAWSVLSGSGDSLLDTVEVRQMRRLQLRDNSTVMMRTESGDPFVVEHANGKNLNRRDGGGRVVQFAIPCSTAWSNLPLRPVFLPLVQQLVLDLAGGAESLNGKPGETFRIQSAGMASGAVGSNPDERVWRVTGPRNQVQTRTIRVGDPLVFDDTSDAGVYRFMNTELSGGSNAADDSATSAEATAAMVRVIEVPASESRLRTLESDRLMAIGDALGGSVFDDAGSLIAATRRDRFGLEVWRPLIWLLLVVMVAEVLWQQRRSIRSRLPNDRQGVAL</sequence>
<feature type="region of interest" description="Disordered" evidence="1">
    <location>
        <begin position="415"/>
        <end position="440"/>
    </location>
</feature>
<dbReference type="RefSeq" id="WP_283432166.1">
    <property type="nucleotide sequence ID" value="NZ_FXUG01000003.1"/>
</dbReference>
<evidence type="ECO:0000256" key="1">
    <source>
        <dbReference type="SAM" id="MobiDB-lite"/>
    </source>
</evidence>
<proteinExistence type="predicted"/>
<dbReference type="Gene3D" id="2.60.40.10">
    <property type="entry name" value="Immunoglobulins"/>
    <property type="match status" value="1"/>
</dbReference>